<proteinExistence type="predicted"/>
<comment type="caution">
    <text evidence="1">The sequence shown here is derived from an EMBL/GenBank/DDBJ whole genome shotgun (WGS) entry which is preliminary data.</text>
</comment>
<sequence>MTEPITTKRVLLTPASQIKTRRQKWFWEPFTGHGVIPLGTATIAAGKGGEGKTTFMLDLAAQGSRGELHGDLHGRKIATIIIGPEDDWDTVMVPRLKAAGADLDRIFKIDVETTVDDHVAQTRSIRFPLDVDMIEQAMHEVGAKLLIVDPAPSLMQGDMNKVQDVRSSYEPLIALAQRHELALVLINHFNKGGGSVSKGMSGSHAWRDLTRSYLAFATDEETGERIFSQDKNNYGESKGSYKFLLESTDVTTDDGETASVARVNFLGETDQTVGDLINRETATDPDEQDDRNAAQAFLVDLLRGREAWEAPARDCLKAGHAAGFSENEIKNARKRCKSPRIVSEKSAFGAGWVWRADFAEGVTQNPEGVQGVTSEHVTPSLTPSEEVTQGVMQIEVTPSTPSTPSHECPLHQDPMNGCYTCDHHKGGIAA</sequence>
<organism evidence="1 2">
    <name type="scientific">Paeniglutamicibacter cryotolerans</name>
    <dbReference type="NCBI Taxonomy" id="670079"/>
    <lineage>
        <taxon>Bacteria</taxon>
        <taxon>Bacillati</taxon>
        <taxon>Actinomycetota</taxon>
        <taxon>Actinomycetes</taxon>
        <taxon>Micrococcales</taxon>
        <taxon>Micrococcaceae</taxon>
        <taxon>Paeniglutamicibacter</taxon>
    </lineage>
</organism>
<evidence type="ECO:0000313" key="2">
    <source>
        <dbReference type="Proteomes" id="UP000523000"/>
    </source>
</evidence>
<protein>
    <submittedName>
        <fullName evidence="1">RecA-family ATPase</fullName>
    </submittedName>
</protein>
<dbReference type="Gene3D" id="3.40.50.300">
    <property type="entry name" value="P-loop containing nucleotide triphosphate hydrolases"/>
    <property type="match status" value="1"/>
</dbReference>
<dbReference type="Proteomes" id="UP000523000">
    <property type="component" value="Unassembled WGS sequence"/>
</dbReference>
<dbReference type="RefSeq" id="WP_183511102.1">
    <property type="nucleotide sequence ID" value="NZ_BAABGK010000042.1"/>
</dbReference>
<dbReference type="Pfam" id="PF13481">
    <property type="entry name" value="AAA_25"/>
    <property type="match status" value="1"/>
</dbReference>
<evidence type="ECO:0000313" key="1">
    <source>
        <dbReference type="EMBL" id="MBB2995908.1"/>
    </source>
</evidence>
<dbReference type="InterPro" id="IPR027417">
    <property type="entry name" value="P-loop_NTPase"/>
</dbReference>
<accession>A0A839QHQ8</accession>
<keyword evidence="2" id="KW-1185">Reference proteome</keyword>
<dbReference type="EMBL" id="JACHVS010000001">
    <property type="protein sequence ID" value="MBB2995908.1"/>
    <property type="molecule type" value="Genomic_DNA"/>
</dbReference>
<dbReference type="AlphaFoldDB" id="A0A839QHQ8"/>
<gene>
    <name evidence="1" type="ORF">E9229_002099</name>
</gene>
<name>A0A839QHQ8_9MICC</name>
<reference evidence="1 2" key="1">
    <citation type="submission" date="2020-08" db="EMBL/GenBank/DDBJ databases">
        <title>Sequencing the genomes of 1000 actinobacteria strains.</title>
        <authorList>
            <person name="Klenk H.-P."/>
        </authorList>
    </citation>
    <scope>NUCLEOTIDE SEQUENCE [LARGE SCALE GENOMIC DNA]</scope>
    <source>
        <strain evidence="1 2">DSM 22826</strain>
    </source>
</reference>
<dbReference type="SUPFAM" id="SSF52540">
    <property type="entry name" value="P-loop containing nucleoside triphosphate hydrolases"/>
    <property type="match status" value="1"/>
</dbReference>